<feature type="active site" evidence="15">
    <location>
        <position position="80"/>
    </location>
</feature>
<dbReference type="GO" id="GO:0005886">
    <property type="term" value="C:plasma membrane"/>
    <property type="evidence" value="ECO:0007669"/>
    <property type="project" value="UniProtKB-SubCell"/>
</dbReference>
<evidence type="ECO:0000256" key="10">
    <source>
        <dbReference type="ARBA" id="ARBA00022989"/>
    </source>
</evidence>
<evidence type="ECO:0000256" key="3">
    <source>
        <dbReference type="ARBA" id="ARBA00022475"/>
    </source>
</evidence>
<keyword evidence="7" id="KW-0677">Repeat</keyword>
<evidence type="ECO:0000256" key="11">
    <source>
        <dbReference type="ARBA" id="ARBA00023049"/>
    </source>
</evidence>
<dbReference type="InterPro" id="IPR000644">
    <property type="entry name" value="CBS_dom"/>
</dbReference>
<dbReference type="InterPro" id="IPR016483">
    <property type="entry name" value="UCP006404_Pept_M50_CBS"/>
</dbReference>
<evidence type="ECO:0000256" key="4">
    <source>
        <dbReference type="ARBA" id="ARBA00022670"/>
    </source>
</evidence>
<dbReference type="RefSeq" id="WP_338002390.1">
    <property type="nucleotide sequence ID" value="NZ_JAOPKA010000002.1"/>
</dbReference>
<dbReference type="Pfam" id="PF02163">
    <property type="entry name" value="Peptidase_M50"/>
    <property type="match status" value="2"/>
</dbReference>
<evidence type="ECO:0000256" key="5">
    <source>
        <dbReference type="ARBA" id="ARBA00022692"/>
    </source>
</evidence>
<evidence type="ECO:0000256" key="16">
    <source>
        <dbReference type="PIRSR" id="PIRSR006404-2"/>
    </source>
</evidence>
<gene>
    <name evidence="19" type="ORF">OB960_03920</name>
</gene>
<protein>
    <recommendedName>
        <fullName evidence="14">Zinc metalloprotease</fullName>
    </recommendedName>
</protein>
<evidence type="ECO:0000256" key="14">
    <source>
        <dbReference type="PIRNR" id="PIRNR006404"/>
    </source>
</evidence>
<organism evidence="19 20">
    <name type="scientific">Natronoglomus mannanivorans</name>
    <dbReference type="NCBI Taxonomy" id="2979990"/>
    <lineage>
        <taxon>Archaea</taxon>
        <taxon>Methanobacteriati</taxon>
        <taxon>Methanobacteriota</taxon>
        <taxon>Stenosarchaea group</taxon>
        <taxon>Halobacteria</taxon>
        <taxon>Halobacteriales</taxon>
        <taxon>Natrialbaceae</taxon>
        <taxon>Natronoglomus</taxon>
    </lineage>
</organism>
<keyword evidence="6 14" id="KW-0479">Metal-binding</keyword>
<keyword evidence="11 14" id="KW-0482">Metalloprotease</keyword>
<dbReference type="PROSITE" id="PS51371">
    <property type="entry name" value="CBS"/>
    <property type="match status" value="1"/>
</dbReference>
<comment type="caution">
    <text evidence="19">The sequence shown here is derived from an EMBL/GenBank/DDBJ whole genome shotgun (WGS) entry which is preliminary data.</text>
</comment>
<keyword evidence="10 14" id="KW-1133">Transmembrane helix</keyword>
<evidence type="ECO:0000256" key="15">
    <source>
        <dbReference type="PIRSR" id="PIRSR006404-1"/>
    </source>
</evidence>
<keyword evidence="9 14" id="KW-0862">Zinc</keyword>
<dbReference type="SMART" id="SM00116">
    <property type="entry name" value="CBS"/>
    <property type="match status" value="2"/>
</dbReference>
<evidence type="ECO:0000256" key="8">
    <source>
        <dbReference type="ARBA" id="ARBA00022801"/>
    </source>
</evidence>
<evidence type="ECO:0000256" key="2">
    <source>
        <dbReference type="ARBA" id="ARBA00007931"/>
    </source>
</evidence>
<name>A0AAP2YW14_9EURY</name>
<dbReference type="Pfam" id="PF00571">
    <property type="entry name" value="CBS"/>
    <property type="match status" value="2"/>
</dbReference>
<evidence type="ECO:0000256" key="7">
    <source>
        <dbReference type="ARBA" id="ARBA00022737"/>
    </source>
</evidence>
<dbReference type="PANTHER" id="PTHR39188">
    <property type="entry name" value="MEMBRANE-ASSOCIATED ZINC METALLOPROTEASE M50B"/>
    <property type="match status" value="1"/>
</dbReference>
<keyword evidence="3 14" id="KW-1003">Cell membrane</keyword>
<feature type="transmembrane region" description="Helical" evidence="14">
    <location>
        <begin position="197"/>
        <end position="230"/>
    </location>
</feature>
<evidence type="ECO:0000313" key="19">
    <source>
        <dbReference type="EMBL" id="MCU4740544.1"/>
    </source>
</evidence>
<feature type="transmembrane region" description="Helical" evidence="14">
    <location>
        <begin position="94"/>
        <end position="112"/>
    </location>
</feature>
<evidence type="ECO:0000256" key="6">
    <source>
        <dbReference type="ARBA" id="ARBA00022723"/>
    </source>
</evidence>
<dbReference type="InterPro" id="IPR046342">
    <property type="entry name" value="CBS_dom_sf"/>
</dbReference>
<sequence length="375" mass="40105">MNYTVLRVWGIPIRLNISLFVFLPILAWLIGSGEQLSVYATFINGVSPTAVDAAALEDSDRWLIGAAAAVGLFVSVTLHELGHAWAAMRYDIEVQSITLWILGGLASLARMPEEWSQEFWIAVAGPITSLLVGVGCLGALYVIPESATVVVFVIGLLAVMNIVLALFNMLPAFPMDGGRVLRALLARNRSYVSATRIAARAGIAFAIVFIFLGVVVAFSPILVLVALFIYVAATTESRTVVLGELLSGLSVADLLAESESVPADATVETVFDRLLRARRTDLAVVDETGAIVGAITASALRDVRPAAYDTTTVGELATRDLPRIDGETSAFDALYELRAGRTEVAFVERDGSPIGLVSTDDFTAVLDLRRDTVAF</sequence>
<feature type="binding site" evidence="16">
    <location>
        <position position="79"/>
    </location>
    <ligand>
        <name>Zn(2+)</name>
        <dbReference type="ChEBI" id="CHEBI:29105"/>
        <note>catalytic</note>
    </ligand>
</feature>
<feature type="transmembrane region" description="Helical" evidence="14">
    <location>
        <begin position="149"/>
        <end position="170"/>
    </location>
</feature>
<dbReference type="GO" id="GO:0008237">
    <property type="term" value="F:metallopeptidase activity"/>
    <property type="evidence" value="ECO:0007669"/>
    <property type="project" value="UniProtKB-UniRule"/>
</dbReference>
<evidence type="ECO:0000256" key="1">
    <source>
        <dbReference type="ARBA" id="ARBA00004651"/>
    </source>
</evidence>
<evidence type="ECO:0000256" key="12">
    <source>
        <dbReference type="ARBA" id="ARBA00023122"/>
    </source>
</evidence>
<comment type="similarity">
    <text evidence="2 14">Belongs to the peptidase M50B family.</text>
</comment>
<keyword evidence="5 14" id="KW-0812">Transmembrane</keyword>
<reference evidence="19" key="1">
    <citation type="submission" date="2022-09" db="EMBL/GenBank/DDBJ databases">
        <title>Enrichment on poylsaccharides allowed isolation of novel metabolic and taxonomic groups of Haloarchaea.</title>
        <authorList>
            <person name="Sorokin D.Y."/>
            <person name="Elcheninov A.G."/>
            <person name="Khizhniak T.V."/>
            <person name="Kolganova T.V."/>
            <person name="Kublanov I.V."/>
        </authorList>
    </citation>
    <scope>NUCLEOTIDE SEQUENCE</scope>
    <source>
        <strain evidence="19">AArc-xg1-1</strain>
    </source>
</reference>
<dbReference type="Gene3D" id="3.10.580.10">
    <property type="entry name" value="CBS-domain"/>
    <property type="match status" value="1"/>
</dbReference>
<keyword evidence="4 14" id="KW-0645">Protease</keyword>
<evidence type="ECO:0000256" key="17">
    <source>
        <dbReference type="PROSITE-ProRule" id="PRU00703"/>
    </source>
</evidence>
<dbReference type="EMBL" id="JAOPKA010000002">
    <property type="protein sequence ID" value="MCU4740544.1"/>
    <property type="molecule type" value="Genomic_DNA"/>
</dbReference>
<keyword evidence="12 17" id="KW-0129">CBS domain</keyword>
<keyword evidence="13 14" id="KW-0472">Membrane</keyword>
<feature type="transmembrane region" description="Helical" evidence="14">
    <location>
        <begin position="62"/>
        <end position="82"/>
    </location>
</feature>
<feature type="domain" description="CBS" evidence="18">
    <location>
        <begin position="254"/>
        <end position="310"/>
    </location>
</feature>
<evidence type="ECO:0000256" key="13">
    <source>
        <dbReference type="ARBA" id="ARBA00023136"/>
    </source>
</evidence>
<feature type="transmembrane region" description="Helical" evidence="14">
    <location>
        <begin position="119"/>
        <end position="143"/>
    </location>
</feature>
<dbReference type="InterPro" id="IPR008915">
    <property type="entry name" value="Peptidase_M50"/>
</dbReference>
<dbReference type="CDD" id="cd06164">
    <property type="entry name" value="S2P-M50_SpoIVFB_CBS"/>
    <property type="match status" value="1"/>
</dbReference>
<keyword evidence="8 14" id="KW-0378">Hydrolase</keyword>
<evidence type="ECO:0000313" key="20">
    <source>
        <dbReference type="Proteomes" id="UP001321018"/>
    </source>
</evidence>
<dbReference type="PANTHER" id="PTHR39188:SF3">
    <property type="entry name" value="STAGE IV SPORULATION PROTEIN FB"/>
    <property type="match status" value="1"/>
</dbReference>
<proteinExistence type="inferred from homology"/>
<comment type="cofactor">
    <cofactor evidence="14 16">
        <name>Zn(2+)</name>
        <dbReference type="ChEBI" id="CHEBI:29105"/>
    </cofactor>
    <text evidence="14 16">Binds 1 zinc ion per subunit.</text>
</comment>
<comment type="subcellular location">
    <subcellularLocation>
        <location evidence="1 14">Cell membrane</location>
        <topology evidence="1 14">Multi-pass membrane protein</topology>
    </subcellularLocation>
</comment>
<dbReference type="Proteomes" id="UP001321018">
    <property type="component" value="Unassembled WGS sequence"/>
</dbReference>
<accession>A0AAP2YW14</accession>
<dbReference type="SUPFAM" id="SSF54631">
    <property type="entry name" value="CBS-domain pair"/>
    <property type="match status" value="1"/>
</dbReference>
<dbReference type="AlphaFoldDB" id="A0AAP2YW14"/>
<dbReference type="GO" id="GO:0006508">
    <property type="term" value="P:proteolysis"/>
    <property type="evidence" value="ECO:0007669"/>
    <property type="project" value="UniProtKB-KW"/>
</dbReference>
<evidence type="ECO:0000259" key="18">
    <source>
        <dbReference type="PROSITE" id="PS51371"/>
    </source>
</evidence>
<dbReference type="PIRSF" id="PIRSF006404">
    <property type="entry name" value="UCP006404_Pept_M50_CBS"/>
    <property type="match status" value="1"/>
</dbReference>
<feature type="binding site" evidence="16">
    <location>
        <position position="176"/>
    </location>
    <ligand>
        <name>Zn(2+)</name>
        <dbReference type="ChEBI" id="CHEBI:29105"/>
        <note>catalytic</note>
    </ligand>
</feature>
<dbReference type="GO" id="GO:0046872">
    <property type="term" value="F:metal ion binding"/>
    <property type="evidence" value="ECO:0007669"/>
    <property type="project" value="UniProtKB-UniRule"/>
</dbReference>
<feature type="transmembrane region" description="Helical" evidence="14">
    <location>
        <begin position="12"/>
        <end position="30"/>
    </location>
</feature>
<evidence type="ECO:0000256" key="9">
    <source>
        <dbReference type="ARBA" id="ARBA00022833"/>
    </source>
</evidence>
<feature type="binding site" evidence="16">
    <location>
        <position position="83"/>
    </location>
    <ligand>
        <name>Zn(2+)</name>
        <dbReference type="ChEBI" id="CHEBI:29105"/>
        <note>catalytic</note>
    </ligand>
</feature>